<feature type="chain" id="PRO_5012668815" evidence="1">
    <location>
        <begin position="18"/>
        <end position="567"/>
    </location>
</feature>
<dbReference type="Pfam" id="PF00873">
    <property type="entry name" value="ACR_tran"/>
    <property type="match status" value="2"/>
</dbReference>
<dbReference type="Gene3D" id="3.30.2090.10">
    <property type="entry name" value="Multidrug efflux transporter AcrB TolC docking domain, DN and DC subdomains"/>
    <property type="match status" value="2"/>
</dbReference>
<dbReference type="InterPro" id="IPR027463">
    <property type="entry name" value="AcrB_DN_DC_subdom"/>
</dbReference>
<name>A0A225DW71_9BACT</name>
<protein>
    <submittedName>
        <fullName evidence="2">Multidrug efflux transporter MexF</fullName>
    </submittedName>
</protein>
<dbReference type="InterPro" id="IPR001036">
    <property type="entry name" value="Acrflvin-R"/>
</dbReference>
<dbReference type="EMBL" id="NIDE01000002">
    <property type="protein sequence ID" value="OWK45632.1"/>
    <property type="molecule type" value="Genomic_DNA"/>
</dbReference>
<dbReference type="PANTHER" id="PTHR32063:SF11">
    <property type="entry name" value="CATION OR DRUG EFFLUX SYSTEM PROTEIN"/>
    <property type="match status" value="1"/>
</dbReference>
<gene>
    <name evidence="2" type="ORF">FRUB_01963</name>
</gene>
<dbReference type="Proteomes" id="UP000214646">
    <property type="component" value="Unassembled WGS sequence"/>
</dbReference>
<dbReference type="Gene3D" id="3.30.70.1440">
    <property type="entry name" value="Multidrug efflux transporter AcrB pore domain"/>
    <property type="match status" value="1"/>
</dbReference>
<dbReference type="PANTHER" id="PTHR32063">
    <property type="match status" value="1"/>
</dbReference>
<reference evidence="3" key="1">
    <citation type="submission" date="2017-06" db="EMBL/GenBank/DDBJ databases">
        <title>Genome analysis of Fimbriiglobus ruber SP5, the first member of the order Planctomycetales with confirmed chitinolytic capability.</title>
        <authorList>
            <person name="Ravin N.V."/>
            <person name="Rakitin A.L."/>
            <person name="Ivanova A.A."/>
            <person name="Beletsky A.V."/>
            <person name="Kulichevskaya I.S."/>
            <person name="Mardanov A.V."/>
            <person name="Dedysh S.N."/>
        </authorList>
    </citation>
    <scope>NUCLEOTIDE SEQUENCE [LARGE SCALE GENOMIC DNA]</scope>
    <source>
        <strain evidence="3">SP5</strain>
    </source>
</reference>
<keyword evidence="3" id="KW-1185">Reference proteome</keyword>
<dbReference type="OrthoDB" id="9757876at2"/>
<keyword evidence="1" id="KW-0732">Signal</keyword>
<evidence type="ECO:0000256" key="1">
    <source>
        <dbReference type="SAM" id="SignalP"/>
    </source>
</evidence>
<dbReference type="SUPFAM" id="SSF82693">
    <property type="entry name" value="Multidrug efflux transporter AcrB pore domain, PN1, PN2, PC1 and PC2 subdomains"/>
    <property type="match status" value="2"/>
</dbReference>
<dbReference type="Gene3D" id="3.30.70.1430">
    <property type="entry name" value="Multidrug efflux transporter AcrB pore domain"/>
    <property type="match status" value="1"/>
</dbReference>
<evidence type="ECO:0000313" key="3">
    <source>
        <dbReference type="Proteomes" id="UP000214646"/>
    </source>
</evidence>
<dbReference type="SUPFAM" id="SSF82714">
    <property type="entry name" value="Multidrug efflux transporter AcrB TolC docking domain, DN and DC subdomains"/>
    <property type="match status" value="1"/>
</dbReference>
<dbReference type="AlphaFoldDB" id="A0A225DW71"/>
<organism evidence="2 3">
    <name type="scientific">Fimbriiglobus ruber</name>
    <dbReference type="NCBI Taxonomy" id="1908690"/>
    <lineage>
        <taxon>Bacteria</taxon>
        <taxon>Pseudomonadati</taxon>
        <taxon>Planctomycetota</taxon>
        <taxon>Planctomycetia</taxon>
        <taxon>Gemmatales</taxon>
        <taxon>Gemmataceae</taxon>
        <taxon>Fimbriiglobus</taxon>
    </lineage>
</organism>
<comment type="caution">
    <text evidence="2">The sequence shown here is derived from an EMBL/GenBank/DDBJ whole genome shotgun (WGS) entry which is preliminary data.</text>
</comment>
<evidence type="ECO:0000313" key="2">
    <source>
        <dbReference type="EMBL" id="OWK45632.1"/>
    </source>
</evidence>
<accession>A0A225DW71</accession>
<feature type="signal peptide" evidence="1">
    <location>
        <begin position="1"/>
        <end position="17"/>
    </location>
</feature>
<sequence>MTTAPLALLACAFALRAADGPSVIRVTARYPGASVQVLDATVALPLLKQIQGTEGVTRTESESAKDGTCAITVRLDAKTDPMKMQDVIRKRVALAEPVIPEKCKRSGITVRTDPAQPVEFWFALTDTRNPDDVRDLADHARQEYADVLRRIPGVNEVRVLGTTATDSFLRITLDKEKLRARAVSVEEVRAAVQATNDVVTITATDPSPKGDPRLVIRISGQLSTTPKTLDEIVIKLGNGQNVLLRDVSRLELGSKTPNELTTFGGKPAALLAVIANRDATLEQLEPAIDLLRKAAPPGMQFTMAVTPVTPRVLRLEVLVPDARTMEYTQEKCKRVMESVLVWNDGLPAISFTDRLQTNRAELLVTCKPDADADALQKRLAGEIREATIRICDVTGGKPAFPVRVALAGPDAEHLWKWSEAIRTRARKDALVNDVADWPGRDVTRHEMSFNKEKAEELGISLGKALESLNSLTEMHKFRGEKPDELNNLFLKNAKGELVPFTAFATLNPVVESASIYRLGLERAIRITANAADGKSVTDCAEKLHALAESEKANLKLATGYRAVILVP</sequence>
<dbReference type="GO" id="GO:0005886">
    <property type="term" value="C:plasma membrane"/>
    <property type="evidence" value="ECO:0007669"/>
    <property type="project" value="TreeGrafter"/>
</dbReference>
<dbReference type="GO" id="GO:0042910">
    <property type="term" value="F:xenobiotic transmembrane transporter activity"/>
    <property type="evidence" value="ECO:0007669"/>
    <property type="project" value="TreeGrafter"/>
</dbReference>
<proteinExistence type="predicted"/>
<dbReference type="RefSeq" id="WP_161967287.1">
    <property type="nucleotide sequence ID" value="NZ_NIDE01000002.1"/>
</dbReference>
<dbReference type="Gene3D" id="3.30.70.1320">
    <property type="entry name" value="Multidrug efflux transporter AcrB pore domain like"/>
    <property type="match status" value="1"/>
</dbReference>